<protein>
    <submittedName>
        <fullName evidence="2">Uncharacterized protein</fullName>
    </submittedName>
</protein>
<name>A0AAV7IX42_COTGL</name>
<proteinExistence type="predicted"/>
<sequence>MGHEKTRSGEIIQSNMNRVLRLETALRATRRRASSADGVDLTFTLKNSWTGRRLSEAPGRYVSSKSLDYSHSPVREKRSNINKWE</sequence>
<keyword evidence="3" id="KW-1185">Reference proteome</keyword>
<evidence type="ECO:0000313" key="3">
    <source>
        <dbReference type="Proteomes" id="UP000826195"/>
    </source>
</evidence>
<dbReference type="Proteomes" id="UP000826195">
    <property type="component" value="Unassembled WGS sequence"/>
</dbReference>
<evidence type="ECO:0000256" key="1">
    <source>
        <dbReference type="SAM" id="MobiDB-lite"/>
    </source>
</evidence>
<dbReference type="AlphaFoldDB" id="A0AAV7IX42"/>
<feature type="region of interest" description="Disordered" evidence="1">
    <location>
        <begin position="59"/>
        <end position="85"/>
    </location>
</feature>
<evidence type="ECO:0000313" key="2">
    <source>
        <dbReference type="EMBL" id="KAH0569148.1"/>
    </source>
</evidence>
<feature type="compositionally biased region" description="Basic and acidic residues" evidence="1">
    <location>
        <begin position="73"/>
        <end position="85"/>
    </location>
</feature>
<organism evidence="2 3">
    <name type="scientific">Cotesia glomerata</name>
    <name type="common">Lepidopteran parasitic wasp</name>
    <name type="synonym">Apanteles glomeratus</name>
    <dbReference type="NCBI Taxonomy" id="32391"/>
    <lineage>
        <taxon>Eukaryota</taxon>
        <taxon>Metazoa</taxon>
        <taxon>Ecdysozoa</taxon>
        <taxon>Arthropoda</taxon>
        <taxon>Hexapoda</taxon>
        <taxon>Insecta</taxon>
        <taxon>Pterygota</taxon>
        <taxon>Neoptera</taxon>
        <taxon>Endopterygota</taxon>
        <taxon>Hymenoptera</taxon>
        <taxon>Apocrita</taxon>
        <taxon>Ichneumonoidea</taxon>
        <taxon>Braconidae</taxon>
        <taxon>Microgastrinae</taxon>
        <taxon>Cotesia</taxon>
    </lineage>
</organism>
<accession>A0AAV7IX42</accession>
<dbReference type="EMBL" id="JAHXZJ010000001">
    <property type="protein sequence ID" value="KAH0569148.1"/>
    <property type="molecule type" value="Genomic_DNA"/>
</dbReference>
<comment type="caution">
    <text evidence="2">The sequence shown here is derived from an EMBL/GenBank/DDBJ whole genome shotgun (WGS) entry which is preliminary data.</text>
</comment>
<gene>
    <name evidence="2" type="ORF">KQX54_021856</name>
</gene>
<reference evidence="2 3" key="1">
    <citation type="journal article" date="2021" name="J. Hered.">
        <title>A chromosome-level genome assembly of the parasitoid wasp, Cotesia glomerata (Hymenoptera: Braconidae).</title>
        <authorList>
            <person name="Pinto B.J."/>
            <person name="Weis J.J."/>
            <person name="Gamble T."/>
            <person name="Ode P.J."/>
            <person name="Paul R."/>
            <person name="Zaspel J.M."/>
        </authorList>
    </citation>
    <scope>NUCLEOTIDE SEQUENCE [LARGE SCALE GENOMIC DNA]</scope>
    <source>
        <strain evidence="2">CgM1</strain>
    </source>
</reference>